<organism evidence="1">
    <name type="scientific">Anguilla anguilla</name>
    <name type="common">European freshwater eel</name>
    <name type="synonym">Muraena anguilla</name>
    <dbReference type="NCBI Taxonomy" id="7936"/>
    <lineage>
        <taxon>Eukaryota</taxon>
        <taxon>Metazoa</taxon>
        <taxon>Chordata</taxon>
        <taxon>Craniata</taxon>
        <taxon>Vertebrata</taxon>
        <taxon>Euteleostomi</taxon>
        <taxon>Actinopterygii</taxon>
        <taxon>Neopterygii</taxon>
        <taxon>Teleostei</taxon>
        <taxon>Anguilliformes</taxon>
        <taxon>Anguillidae</taxon>
        <taxon>Anguilla</taxon>
    </lineage>
</organism>
<accession>A0A0E9P6Q2</accession>
<evidence type="ECO:0000313" key="1">
    <source>
        <dbReference type="EMBL" id="JAG99946.1"/>
    </source>
</evidence>
<dbReference type="EMBL" id="GBXM01108630">
    <property type="protein sequence ID" value="JAG99946.1"/>
    <property type="molecule type" value="Transcribed_RNA"/>
</dbReference>
<reference evidence="1" key="1">
    <citation type="submission" date="2014-11" db="EMBL/GenBank/DDBJ databases">
        <authorList>
            <person name="Amaro Gonzalez C."/>
        </authorList>
    </citation>
    <scope>NUCLEOTIDE SEQUENCE</scope>
</reference>
<name>A0A0E9P6Q2_ANGAN</name>
<reference evidence="1" key="2">
    <citation type="journal article" date="2015" name="Fish Shellfish Immunol.">
        <title>Early steps in the European eel (Anguilla anguilla)-Vibrio vulnificus interaction in the gills: Role of the RtxA13 toxin.</title>
        <authorList>
            <person name="Callol A."/>
            <person name="Pajuelo D."/>
            <person name="Ebbesson L."/>
            <person name="Teles M."/>
            <person name="MacKenzie S."/>
            <person name="Amaro C."/>
        </authorList>
    </citation>
    <scope>NUCLEOTIDE SEQUENCE</scope>
</reference>
<sequence>MEQLSKLYNVSRGLGKFGTVLDSLSRQFG</sequence>
<dbReference type="AlphaFoldDB" id="A0A0E9P6Q2"/>
<protein>
    <submittedName>
        <fullName evidence="1">Uncharacterized protein</fullName>
    </submittedName>
</protein>
<proteinExistence type="predicted"/>